<name>A0A9W7GC05_9STRA</name>
<dbReference type="PROSITE" id="PS50003">
    <property type="entry name" value="PH_DOMAIN"/>
    <property type="match status" value="1"/>
</dbReference>
<dbReference type="Pfam" id="PF00169">
    <property type="entry name" value="PH"/>
    <property type="match status" value="1"/>
</dbReference>
<dbReference type="Gene3D" id="2.30.29.30">
    <property type="entry name" value="Pleckstrin-homology domain (PH domain)/Phosphotyrosine-binding domain (PTB)"/>
    <property type="match status" value="2"/>
</dbReference>
<dbReference type="Pfam" id="PF00498">
    <property type="entry name" value="FHA"/>
    <property type="match status" value="1"/>
</dbReference>
<reference evidence="4" key="1">
    <citation type="journal article" date="2023" name="Commun. Biol.">
        <title>Genome analysis of Parmales, the sister group of diatoms, reveals the evolutionary specialization of diatoms from phago-mixotrophs to photoautotrophs.</title>
        <authorList>
            <person name="Ban H."/>
            <person name="Sato S."/>
            <person name="Yoshikawa S."/>
            <person name="Yamada K."/>
            <person name="Nakamura Y."/>
            <person name="Ichinomiya M."/>
            <person name="Sato N."/>
            <person name="Blanc-Mathieu R."/>
            <person name="Endo H."/>
            <person name="Kuwata A."/>
            <person name="Ogata H."/>
        </authorList>
    </citation>
    <scope>NUCLEOTIDE SEQUENCE [LARGE SCALE GENOMIC DNA]</scope>
</reference>
<feature type="domain" description="FHA" evidence="2">
    <location>
        <begin position="347"/>
        <end position="397"/>
    </location>
</feature>
<dbReference type="PROSITE" id="PS50006">
    <property type="entry name" value="FHA_DOMAIN"/>
    <property type="match status" value="1"/>
</dbReference>
<proteinExistence type="predicted"/>
<sequence>MDVDDGDPGAISGKVAIRSGDNFKFKTYWVVLKGTRLLLYKNEKSKKPSRTLWISYWEAEKFDKETLDYFKADHPESVVDLEQFMGETKGYRCFATGGLFLLKFESEEVGKEWNRLVLDVLHANFARAEMEEKHELCSSFQRIVSEQTCEQLMGRHLLLESLQSAGFTDSSPLRPIDAPDKIKFGYVKALLGSDGDENDENGVWGESWVRLYFVLLPGNVYAYEKSSDPHPRQHLCINKIGVERSEKDKKVLNVSTPLRTLSVKFRDEYQMFDWLHGLMKASKESNAGTLLANMHRELNNTLVALMTEKAPLSDDDLLVQVHLMADEDWSGKKAKVRTFSLKKGGSFVLGREASVNIFLDDSNISRAHAKIDVDVRGGCRVADLGSGNGTKVNGKYIEPHAAVTAGDVLVIGKSTIVSVGKVVDQAKLDEALAYRKQQLLDKEQRSKSVDLV</sequence>
<evidence type="ECO:0000259" key="1">
    <source>
        <dbReference type="PROSITE" id="PS50003"/>
    </source>
</evidence>
<dbReference type="Gene3D" id="2.60.200.20">
    <property type="match status" value="1"/>
</dbReference>
<dbReference type="SUPFAM" id="SSF50729">
    <property type="entry name" value="PH domain-like"/>
    <property type="match status" value="2"/>
</dbReference>
<dbReference type="EMBL" id="BRYA01000106">
    <property type="protein sequence ID" value="GMI39592.1"/>
    <property type="molecule type" value="Genomic_DNA"/>
</dbReference>
<dbReference type="InterPro" id="IPR008984">
    <property type="entry name" value="SMAD_FHA_dom_sf"/>
</dbReference>
<dbReference type="InterPro" id="IPR000253">
    <property type="entry name" value="FHA_dom"/>
</dbReference>
<dbReference type="OrthoDB" id="687730at2759"/>
<dbReference type="InterPro" id="IPR050923">
    <property type="entry name" value="Cell_Proc_Reg/RNA_Proc"/>
</dbReference>
<evidence type="ECO:0000259" key="2">
    <source>
        <dbReference type="PROSITE" id="PS50006"/>
    </source>
</evidence>
<dbReference type="Proteomes" id="UP001165065">
    <property type="component" value="Unassembled WGS sequence"/>
</dbReference>
<dbReference type="PANTHER" id="PTHR23308">
    <property type="entry name" value="NUCLEAR INHIBITOR OF PROTEIN PHOSPHATASE-1"/>
    <property type="match status" value="1"/>
</dbReference>
<protein>
    <submittedName>
        <fullName evidence="3">Uncharacterized protein</fullName>
    </submittedName>
</protein>
<evidence type="ECO:0000313" key="4">
    <source>
        <dbReference type="Proteomes" id="UP001165065"/>
    </source>
</evidence>
<organism evidence="3 4">
    <name type="scientific">Triparma columacea</name>
    <dbReference type="NCBI Taxonomy" id="722753"/>
    <lineage>
        <taxon>Eukaryota</taxon>
        <taxon>Sar</taxon>
        <taxon>Stramenopiles</taxon>
        <taxon>Ochrophyta</taxon>
        <taxon>Bolidophyceae</taxon>
        <taxon>Parmales</taxon>
        <taxon>Triparmaceae</taxon>
        <taxon>Triparma</taxon>
    </lineage>
</organism>
<dbReference type="SUPFAM" id="SSF49879">
    <property type="entry name" value="SMAD/FHA domain"/>
    <property type="match status" value="1"/>
</dbReference>
<feature type="domain" description="PH" evidence="1">
    <location>
        <begin position="180"/>
        <end position="283"/>
    </location>
</feature>
<dbReference type="InterPro" id="IPR011993">
    <property type="entry name" value="PH-like_dom_sf"/>
</dbReference>
<keyword evidence="4" id="KW-1185">Reference proteome</keyword>
<dbReference type="SMART" id="SM00240">
    <property type="entry name" value="FHA"/>
    <property type="match status" value="1"/>
</dbReference>
<dbReference type="CDD" id="cd00060">
    <property type="entry name" value="FHA"/>
    <property type="match status" value="1"/>
</dbReference>
<dbReference type="SMART" id="SM00233">
    <property type="entry name" value="PH"/>
    <property type="match status" value="2"/>
</dbReference>
<accession>A0A9W7GC05</accession>
<comment type="caution">
    <text evidence="3">The sequence shown here is derived from an EMBL/GenBank/DDBJ whole genome shotgun (WGS) entry which is preliminary data.</text>
</comment>
<evidence type="ECO:0000313" key="3">
    <source>
        <dbReference type="EMBL" id="GMI39592.1"/>
    </source>
</evidence>
<gene>
    <name evidence="3" type="ORF">TrCOL_g5033</name>
</gene>
<dbReference type="InterPro" id="IPR001849">
    <property type="entry name" value="PH_domain"/>
</dbReference>
<dbReference type="AlphaFoldDB" id="A0A9W7GC05"/>